<evidence type="ECO:0000256" key="1">
    <source>
        <dbReference type="ARBA" id="ARBA00023015"/>
    </source>
</evidence>
<evidence type="ECO:0000259" key="5">
    <source>
        <dbReference type="PROSITE" id="PS50932"/>
    </source>
</evidence>
<organism evidence="6 7">
    <name type="scientific">Brachybacterium massiliense</name>
    <dbReference type="NCBI Taxonomy" id="1755098"/>
    <lineage>
        <taxon>Bacteria</taxon>
        <taxon>Bacillati</taxon>
        <taxon>Actinomycetota</taxon>
        <taxon>Actinomycetes</taxon>
        <taxon>Micrococcales</taxon>
        <taxon>Dermabacteraceae</taxon>
        <taxon>Brachybacterium</taxon>
    </lineage>
</organism>
<dbReference type="Gene3D" id="1.10.260.40">
    <property type="entry name" value="lambda repressor-like DNA-binding domains"/>
    <property type="match status" value="1"/>
</dbReference>
<evidence type="ECO:0000256" key="2">
    <source>
        <dbReference type="ARBA" id="ARBA00023125"/>
    </source>
</evidence>
<dbReference type="GO" id="GO:0000976">
    <property type="term" value="F:transcription cis-regulatory region binding"/>
    <property type="evidence" value="ECO:0007669"/>
    <property type="project" value="TreeGrafter"/>
</dbReference>
<dbReference type="AlphaFoldDB" id="A0A921MW58"/>
<dbReference type="EMBL" id="DYUE01000147">
    <property type="protein sequence ID" value="HJG91277.1"/>
    <property type="molecule type" value="Genomic_DNA"/>
</dbReference>
<evidence type="ECO:0000313" key="6">
    <source>
        <dbReference type="EMBL" id="HJG91277.1"/>
    </source>
</evidence>
<keyword evidence="2" id="KW-0238">DNA-binding</keyword>
<dbReference type="CDD" id="cd01392">
    <property type="entry name" value="HTH_LacI"/>
    <property type="match status" value="1"/>
</dbReference>
<keyword evidence="3" id="KW-0804">Transcription</keyword>
<dbReference type="InterPro" id="IPR046335">
    <property type="entry name" value="LacI/GalR-like_sensor"/>
</dbReference>
<dbReference type="InterPro" id="IPR010982">
    <property type="entry name" value="Lambda_DNA-bd_dom_sf"/>
</dbReference>
<comment type="caution">
    <text evidence="6">The sequence shown here is derived from an EMBL/GenBank/DDBJ whole genome shotgun (WGS) entry which is preliminary data.</text>
</comment>
<dbReference type="Gene3D" id="3.40.50.2300">
    <property type="match status" value="2"/>
</dbReference>
<dbReference type="Pfam" id="PF00356">
    <property type="entry name" value="LacI"/>
    <property type="match status" value="1"/>
</dbReference>
<feature type="region of interest" description="Disordered" evidence="4">
    <location>
        <begin position="1"/>
        <end position="41"/>
    </location>
</feature>
<dbReference type="Pfam" id="PF13377">
    <property type="entry name" value="Peripla_BP_3"/>
    <property type="match status" value="1"/>
</dbReference>
<dbReference type="PANTHER" id="PTHR30146:SF109">
    <property type="entry name" value="HTH-TYPE TRANSCRIPTIONAL REGULATOR GALS"/>
    <property type="match status" value="1"/>
</dbReference>
<evidence type="ECO:0000256" key="3">
    <source>
        <dbReference type="ARBA" id="ARBA00023163"/>
    </source>
</evidence>
<keyword evidence="1" id="KW-0805">Transcription regulation</keyword>
<evidence type="ECO:0000313" key="7">
    <source>
        <dbReference type="Proteomes" id="UP000742460"/>
    </source>
</evidence>
<dbReference type="SUPFAM" id="SSF47413">
    <property type="entry name" value="lambda repressor-like DNA-binding domains"/>
    <property type="match status" value="1"/>
</dbReference>
<dbReference type="CDD" id="cd06267">
    <property type="entry name" value="PBP1_LacI_sugar_binding-like"/>
    <property type="match status" value="1"/>
</dbReference>
<dbReference type="InterPro" id="IPR000843">
    <property type="entry name" value="HTH_LacI"/>
</dbReference>
<dbReference type="GO" id="GO:0003700">
    <property type="term" value="F:DNA-binding transcription factor activity"/>
    <property type="evidence" value="ECO:0007669"/>
    <property type="project" value="TreeGrafter"/>
</dbReference>
<feature type="compositionally biased region" description="Basic and acidic residues" evidence="4">
    <location>
        <begin position="23"/>
        <end position="35"/>
    </location>
</feature>
<dbReference type="PANTHER" id="PTHR30146">
    <property type="entry name" value="LACI-RELATED TRANSCRIPTIONAL REPRESSOR"/>
    <property type="match status" value="1"/>
</dbReference>
<name>A0A921MW58_9MICO</name>
<gene>
    <name evidence="6" type="ORF">K8V81_06075</name>
</gene>
<sequence>MSRSPDDVSQAGASAAHGPGGDAARRRPTLDDVARRAGVSRTVASRAMNNTRDVSAAKREAVRQAAQELGYAPNSSARALATKRVGSVVLAVVDEEPALFSDPFFSQVVVGITTVLARAELDLTLMLASSASSRERFERLLRSPDTDGVMMMAPRGDDPLVRVAENSAVPVVFGGRPLHGRADHYVDVDNRSGAREAVEHLLGAGRRRVAAITGPASLEASVARQRGFTDALAVAGLRADLVEESDFSFTGGQGAMARLLAAHPDLDAVFAASDSMAAGALRALKTHGRSVPADVAVVGFDDLPLAEQSDPPLTTVHQPFHAFGHEIATMLVRLIDGEATSPLILPTRLIIRESAP</sequence>
<dbReference type="PROSITE" id="PS50932">
    <property type="entry name" value="HTH_LACI_2"/>
    <property type="match status" value="1"/>
</dbReference>
<protein>
    <submittedName>
        <fullName evidence="6">LacI family transcriptional regulator</fullName>
    </submittedName>
</protein>
<dbReference type="SMART" id="SM00354">
    <property type="entry name" value="HTH_LACI"/>
    <property type="match status" value="1"/>
</dbReference>
<dbReference type="SUPFAM" id="SSF53822">
    <property type="entry name" value="Periplasmic binding protein-like I"/>
    <property type="match status" value="1"/>
</dbReference>
<accession>A0A921MW58</accession>
<reference evidence="6" key="2">
    <citation type="submission" date="2021-09" db="EMBL/GenBank/DDBJ databases">
        <authorList>
            <person name="Gilroy R."/>
        </authorList>
    </citation>
    <scope>NUCLEOTIDE SEQUENCE</scope>
    <source>
        <strain evidence="6">ChiGjej5B5-22894</strain>
    </source>
</reference>
<evidence type="ECO:0000256" key="4">
    <source>
        <dbReference type="SAM" id="MobiDB-lite"/>
    </source>
</evidence>
<dbReference type="InterPro" id="IPR028082">
    <property type="entry name" value="Peripla_BP_I"/>
</dbReference>
<dbReference type="Proteomes" id="UP000742460">
    <property type="component" value="Unassembled WGS sequence"/>
</dbReference>
<reference evidence="6" key="1">
    <citation type="journal article" date="2021" name="PeerJ">
        <title>Extensive microbial diversity within the chicken gut microbiome revealed by metagenomics and culture.</title>
        <authorList>
            <person name="Gilroy R."/>
            <person name="Ravi A."/>
            <person name="Getino M."/>
            <person name="Pursley I."/>
            <person name="Horton D.L."/>
            <person name="Alikhan N.F."/>
            <person name="Baker D."/>
            <person name="Gharbi K."/>
            <person name="Hall N."/>
            <person name="Watson M."/>
            <person name="Adriaenssens E.M."/>
            <person name="Foster-Nyarko E."/>
            <person name="Jarju S."/>
            <person name="Secka A."/>
            <person name="Antonio M."/>
            <person name="Oren A."/>
            <person name="Chaudhuri R.R."/>
            <person name="La Ragione R."/>
            <person name="Hildebrand F."/>
            <person name="Pallen M.J."/>
        </authorList>
    </citation>
    <scope>NUCLEOTIDE SEQUENCE</scope>
    <source>
        <strain evidence="6">ChiGjej5B5-22894</strain>
    </source>
</reference>
<feature type="domain" description="HTH lacI-type" evidence="5">
    <location>
        <begin position="28"/>
        <end position="82"/>
    </location>
</feature>
<proteinExistence type="predicted"/>